<name>X1L552_9ZZZZ</name>
<organism evidence="1">
    <name type="scientific">marine sediment metagenome</name>
    <dbReference type="NCBI Taxonomy" id="412755"/>
    <lineage>
        <taxon>unclassified sequences</taxon>
        <taxon>metagenomes</taxon>
        <taxon>ecological metagenomes</taxon>
    </lineage>
</organism>
<sequence length="63" mass="7372">MRRNKNICPGCLEGLYKGNHELVKIGIDTWHKDCLDKLQVNKVKGDDKQMFQRLNRAFNKAKL</sequence>
<gene>
    <name evidence="1" type="ORF">S06H3_22433</name>
</gene>
<proteinExistence type="predicted"/>
<comment type="caution">
    <text evidence="1">The sequence shown here is derived from an EMBL/GenBank/DDBJ whole genome shotgun (WGS) entry which is preliminary data.</text>
</comment>
<protein>
    <recommendedName>
        <fullName evidence="2">PARP-type domain-containing protein</fullName>
    </recommendedName>
</protein>
<evidence type="ECO:0008006" key="2">
    <source>
        <dbReference type="Google" id="ProtNLM"/>
    </source>
</evidence>
<reference evidence="1" key="1">
    <citation type="journal article" date="2014" name="Front. Microbiol.">
        <title>High frequency of phylogenetically diverse reductive dehalogenase-homologous genes in deep subseafloor sedimentary metagenomes.</title>
        <authorList>
            <person name="Kawai M."/>
            <person name="Futagami T."/>
            <person name="Toyoda A."/>
            <person name="Takaki Y."/>
            <person name="Nishi S."/>
            <person name="Hori S."/>
            <person name="Arai W."/>
            <person name="Tsubouchi T."/>
            <person name="Morono Y."/>
            <person name="Uchiyama I."/>
            <person name="Ito T."/>
            <person name="Fujiyama A."/>
            <person name="Inagaki F."/>
            <person name="Takami H."/>
        </authorList>
    </citation>
    <scope>NUCLEOTIDE SEQUENCE</scope>
    <source>
        <strain evidence="1">Expedition CK06-06</strain>
    </source>
</reference>
<dbReference type="AlphaFoldDB" id="X1L552"/>
<evidence type="ECO:0000313" key="1">
    <source>
        <dbReference type="EMBL" id="GAI14462.1"/>
    </source>
</evidence>
<accession>X1L552</accession>
<dbReference type="EMBL" id="BARV01011992">
    <property type="protein sequence ID" value="GAI14462.1"/>
    <property type="molecule type" value="Genomic_DNA"/>
</dbReference>